<organism evidence="2 3">
    <name type="scientific">Solirubrobacter ginsenosidimutans</name>
    <dbReference type="NCBI Taxonomy" id="490573"/>
    <lineage>
        <taxon>Bacteria</taxon>
        <taxon>Bacillati</taxon>
        <taxon>Actinomycetota</taxon>
        <taxon>Thermoleophilia</taxon>
        <taxon>Solirubrobacterales</taxon>
        <taxon>Solirubrobacteraceae</taxon>
        <taxon>Solirubrobacter</taxon>
    </lineage>
</organism>
<dbReference type="InterPro" id="IPR009200">
    <property type="entry name" value="DUF1269_membrane"/>
</dbReference>
<dbReference type="RefSeq" id="WP_270038721.1">
    <property type="nucleotide sequence ID" value="NZ_JAPDOD010000004.1"/>
</dbReference>
<dbReference type="Proteomes" id="UP001149140">
    <property type="component" value="Unassembled WGS sequence"/>
</dbReference>
<dbReference type="EMBL" id="JAPDOD010000004">
    <property type="protein sequence ID" value="MDA0159951.1"/>
    <property type="molecule type" value="Genomic_DNA"/>
</dbReference>
<evidence type="ECO:0000256" key="1">
    <source>
        <dbReference type="SAM" id="Phobius"/>
    </source>
</evidence>
<comment type="caution">
    <text evidence="2">The sequence shown here is derived from an EMBL/GenBank/DDBJ whole genome shotgun (WGS) entry which is preliminary data.</text>
</comment>
<accession>A0A9X3MNP4</accession>
<protein>
    <submittedName>
        <fullName evidence="2">DUF1269 domain-containing protein</fullName>
    </submittedName>
</protein>
<keyword evidence="1" id="KW-0472">Membrane</keyword>
<dbReference type="AlphaFoldDB" id="A0A9X3MNP4"/>
<keyword evidence="1" id="KW-0812">Transmembrane</keyword>
<proteinExistence type="predicted"/>
<gene>
    <name evidence="2" type="ORF">OM076_06745</name>
</gene>
<name>A0A9X3MNP4_9ACTN</name>
<dbReference type="Pfam" id="PF06897">
    <property type="entry name" value="DUF1269"/>
    <property type="match status" value="1"/>
</dbReference>
<feature type="transmembrane region" description="Helical" evidence="1">
    <location>
        <begin position="60"/>
        <end position="79"/>
    </location>
</feature>
<evidence type="ECO:0000313" key="3">
    <source>
        <dbReference type="Proteomes" id="UP001149140"/>
    </source>
</evidence>
<keyword evidence="3" id="KW-1185">Reference proteome</keyword>
<sequence length="169" mass="17088">MSAQSQDPVDLYIAAYADPDAAQADWDAIKALAKDDVITVDALVLVSRDMDGKIDVKDNFHVVGVAAGLGAAGGLLIGLIFPPAFLASGLVGAGLGAGVGGLVSHASKQDIKEQVAASLPPGSSGIVALFEDRWIEDVQKATAKADNVVKHEVDKDSAEAAKKAAAGAA</sequence>
<evidence type="ECO:0000313" key="2">
    <source>
        <dbReference type="EMBL" id="MDA0159951.1"/>
    </source>
</evidence>
<feature type="transmembrane region" description="Helical" evidence="1">
    <location>
        <begin position="85"/>
        <end position="103"/>
    </location>
</feature>
<reference evidence="2" key="1">
    <citation type="submission" date="2022-10" db="EMBL/GenBank/DDBJ databases">
        <title>The WGS of Solirubrobacter ginsenosidimutans DSM 21036.</title>
        <authorList>
            <person name="Jiang Z."/>
        </authorList>
    </citation>
    <scope>NUCLEOTIDE SEQUENCE</scope>
    <source>
        <strain evidence="2">DSM 21036</strain>
    </source>
</reference>
<keyword evidence="1" id="KW-1133">Transmembrane helix</keyword>